<dbReference type="InterPro" id="IPR051212">
    <property type="entry name" value="Type-I_RE_S_subunit"/>
</dbReference>
<dbReference type="Gene3D" id="3.90.220.20">
    <property type="entry name" value="DNA methylase specificity domains"/>
    <property type="match status" value="1"/>
</dbReference>
<comment type="similarity">
    <text evidence="1">Belongs to the type-I restriction system S methylase family.</text>
</comment>
<organism evidence="5 6">
    <name type="scientific">Helicobacter japonicus</name>
    <dbReference type="NCBI Taxonomy" id="425400"/>
    <lineage>
        <taxon>Bacteria</taxon>
        <taxon>Pseudomonadati</taxon>
        <taxon>Campylobacterota</taxon>
        <taxon>Epsilonproteobacteria</taxon>
        <taxon>Campylobacterales</taxon>
        <taxon>Helicobacteraceae</taxon>
        <taxon>Helicobacter</taxon>
    </lineage>
</organism>
<evidence type="ECO:0000256" key="3">
    <source>
        <dbReference type="ARBA" id="ARBA00023125"/>
    </source>
</evidence>
<dbReference type="PANTHER" id="PTHR43140">
    <property type="entry name" value="TYPE-1 RESTRICTION ENZYME ECOKI SPECIFICITY PROTEIN"/>
    <property type="match status" value="1"/>
</dbReference>
<reference evidence="5 6" key="1">
    <citation type="journal article" date="2014" name="Genome Announc.">
        <title>Draft genome sequences of eight enterohepatic helicobacter species isolated from both laboratory and wild rodents.</title>
        <authorList>
            <person name="Sheh A."/>
            <person name="Shen Z."/>
            <person name="Fox J.G."/>
        </authorList>
    </citation>
    <scope>NUCLEOTIDE SEQUENCE [LARGE SCALE GENOMIC DNA]</scope>
    <source>
        <strain evidence="5 6">MIT 01-6451</strain>
    </source>
</reference>
<sequence length="112" mass="12782">MVSEGGEVGKTCIWNDELDECYIQNSVHKVPLNALQDARFFLYLFFVYGKLGVFESIVNRVSISHLVLEKLINVDFAIPPLQEQKAIASYLDTQITKIDLAIEKTKQQITYI</sequence>
<evidence type="ECO:0000256" key="1">
    <source>
        <dbReference type="ARBA" id="ARBA00010923"/>
    </source>
</evidence>
<keyword evidence="5" id="KW-0255">Endonuclease</keyword>
<comment type="caution">
    <text evidence="5">The sequence shown here is derived from an EMBL/GenBank/DDBJ whole genome shotgun (WGS) entry which is preliminary data.</text>
</comment>
<gene>
    <name evidence="5" type="ORF">LS65_008800</name>
</gene>
<evidence type="ECO:0000313" key="6">
    <source>
        <dbReference type="Proteomes" id="UP000029707"/>
    </source>
</evidence>
<feature type="domain" description="Type I restriction modification DNA specificity" evidence="4">
    <location>
        <begin position="2"/>
        <end position="110"/>
    </location>
</feature>
<dbReference type="GO" id="GO:0004519">
    <property type="term" value="F:endonuclease activity"/>
    <property type="evidence" value="ECO:0007669"/>
    <property type="project" value="UniProtKB-KW"/>
</dbReference>
<dbReference type="Pfam" id="PF01420">
    <property type="entry name" value="Methylase_S"/>
    <property type="match status" value="1"/>
</dbReference>
<protein>
    <submittedName>
        <fullName evidence="5">Restriction endonuclease subunit S</fullName>
    </submittedName>
</protein>
<dbReference type="GO" id="GO:0003677">
    <property type="term" value="F:DNA binding"/>
    <property type="evidence" value="ECO:0007669"/>
    <property type="project" value="UniProtKB-KW"/>
</dbReference>
<evidence type="ECO:0000313" key="5">
    <source>
        <dbReference type="EMBL" id="TLD99876.1"/>
    </source>
</evidence>
<dbReference type="SUPFAM" id="SSF116734">
    <property type="entry name" value="DNA methylase specificity domain"/>
    <property type="match status" value="1"/>
</dbReference>
<dbReference type="GO" id="GO:0009307">
    <property type="term" value="P:DNA restriction-modification system"/>
    <property type="evidence" value="ECO:0007669"/>
    <property type="project" value="UniProtKB-KW"/>
</dbReference>
<keyword evidence="5" id="KW-0540">Nuclease</keyword>
<keyword evidence="3" id="KW-0238">DNA-binding</keyword>
<dbReference type="EMBL" id="JRMQ02000016">
    <property type="protein sequence ID" value="TLD99876.1"/>
    <property type="molecule type" value="Genomic_DNA"/>
</dbReference>
<accession>A0A4U8TI03</accession>
<name>A0A4U8TI03_9HELI</name>
<keyword evidence="5" id="KW-0378">Hydrolase</keyword>
<dbReference type="RefSeq" id="WP_201274353.1">
    <property type="nucleotide sequence ID" value="NZ_JRMQ02000016.1"/>
</dbReference>
<dbReference type="InterPro" id="IPR000055">
    <property type="entry name" value="Restrct_endonuc_typeI_TRD"/>
</dbReference>
<dbReference type="AlphaFoldDB" id="A0A4U8TI03"/>
<evidence type="ECO:0000256" key="2">
    <source>
        <dbReference type="ARBA" id="ARBA00022747"/>
    </source>
</evidence>
<dbReference type="InterPro" id="IPR044946">
    <property type="entry name" value="Restrct_endonuc_typeI_TRD_sf"/>
</dbReference>
<feature type="non-terminal residue" evidence="5">
    <location>
        <position position="112"/>
    </location>
</feature>
<proteinExistence type="inferred from homology"/>
<keyword evidence="2" id="KW-0680">Restriction system</keyword>
<keyword evidence="6" id="KW-1185">Reference proteome</keyword>
<evidence type="ECO:0000259" key="4">
    <source>
        <dbReference type="Pfam" id="PF01420"/>
    </source>
</evidence>
<dbReference type="Proteomes" id="UP000029707">
    <property type="component" value="Unassembled WGS sequence"/>
</dbReference>
<dbReference type="PANTHER" id="PTHR43140:SF1">
    <property type="entry name" value="TYPE I RESTRICTION ENZYME ECOKI SPECIFICITY SUBUNIT"/>
    <property type="match status" value="1"/>
</dbReference>